<dbReference type="PANTHER" id="PTHR23311">
    <property type="entry name" value="HEAT SHOCK REGULATED 2"/>
    <property type="match status" value="1"/>
</dbReference>
<dbReference type="Proteomes" id="UP000516260">
    <property type="component" value="Chromosome 10"/>
</dbReference>
<name>A0A4Z2CE53_9TELE</name>
<sequence>MAADFVTTVTEQWIRDTLQLNHPYLADVRSLSLPGTYKKKICHLGDALKNFICLRVLDLSYNALVTITGIEHLKGLERLTLYFNCISSVDVLKELYELPALRELDLRLNPLIRRHPHYRLTLVHNMPWLGTLDDRPVSERERTAATMQFSTMQSSSEHLSPQKSTCVNKAADKRCRSGDHVTKRLPLLTGLYDMESNFRATHEETKAEESKDFTEQSSPQKQENAKCISGSSPSKSGGTSHQRITSPIVTDTSKKSFGSVDEKGGPVSAEQCKNGLPIQTRHIAKGYYTPNPNQSHHSNSSLVNIRPPSPSPGLRLSDPSNPTLCPSRPIHCTVKKREGGPGIQPHKEKRKMGGYRKPLEMLLNLVDKHWTGQRSLHHHKNFLSQAVHILSMMEKDVSTRESEVKTLRGKVDTLNVRASKQTDEHQAEVRNLYAQLQDACSEVSSLRGQLRNVLGENASLQKQLLGLERRHFRRTRSSPIVQIEEAKADMEELRKVMERLKERVEEAGTSMDPCVPCLFQAPEVNTHLEAAA</sequence>
<dbReference type="SUPFAM" id="SSF52058">
    <property type="entry name" value="L domain-like"/>
    <property type="match status" value="1"/>
</dbReference>
<proteinExistence type="predicted"/>
<dbReference type="InterPro" id="IPR055320">
    <property type="entry name" value="CEP72-like"/>
</dbReference>
<evidence type="ECO:0000256" key="3">
    <source>
        <dbReference type="ARBA" id="ARBA00023054"/>
    </source>
</evidence>
<feature type="compositionally biased region" description="Polar residues" evidence="5">
    <location>
        <begin position="241"/>
        <end position="251"/>
    </location>
</feature>
<feature type="compositionally biased region" description="Low complexity" evidence="5">
    <location>
        <begin position="290"/>
        <end position="301"/>
    </location>
</feature>
<evidence type="ECO:0000256" key="5">
    <source>
        <dbReference type="SAM" id="MobiDB-lite"/>
    </source>
</evidence>
<accession>A0A4Z2CE53</accession>
<dbReference type="InterPro" id="IPR001611">
    <property type="entry name" value="Leu-rich_rpt"/>
</dbReference>
<evidence type="ECO:0000256" key="1">
    <source>
        <dbReference type="ARBA" id="ARBA00022614"/>
    </source>
</evidence>
<evidence type="ECO:0000313" key="7">
    <source>
        <dbReference type="Proteomes" id="UP000516260"/>
    </source>
</evidence>
<feature type="compositionally biased region" description="Basic and acidic residues" evidence="5">
    <location>
        <begin position="202"/>
        <end position="214"/>
    </location>
</feature>
<dbReference type="PROSITE" id="PS51450">
    <property type="entry name" value="LRR"/>
    <property type="match status" value="2"/>
</dbReference>
<comment type="caution">
    <text evidence="6">The sequence shown here is derived from an EMBL/GenBank/DDBJ whole genome shotgun (WGS) entry which is preliminary data.</text>
</comment>
<reference evidence="6 7" key="1">
    <citation type="submission" date="2019-04" db="EMBL/GenBank/DDBJ databases">
        <title>The sequence and de novo assembly of Takifugu bimaculatus genome using PacBio and Hi-C technologies.</title>
        <authorList>
            <person name="Xu P."/>
            <person name="Liu B."/>
            <person name="Zhou Z."/>
        </authorList>
    </citation>
    <scope>NUCLEOTIDE SEQUENCE [LARGE SCALE GENOMIC DNA]</scope>
    <source>
        <strain evidence="6">TB-2018</strain>
        <tissue evidence="6">Muscle</tissue>
    </source>
</reference>
<gene>
    <name evidence="6" type="ORF">fugu_010000</name>
</gene>
<organism evidence="6 7">
    <name type="scientific">Takifugu bimaculatus</name>
    <dbReference type="NCBI Taxonomy" id="433685"/>
    <lineage>
        <taxon>Eukaryota</taxon>
        <taxon>Metazoa</taxon>
        <taxon>Chordata</taxon>
        <taxon>Craniata</taxon>
        <taxon>Vertebrata</taxon>
        <taxon>Euteleostomi</taxon>
        <taxon>Actinopterygii</taxon>
        <taxon>Neopterygii</taxon>
        <taxon>Teleostei</taxon>
        <taxon>Neoteleostei</taxon>
        <taxon>Acanthomorphata</taxon>
        <taxon>Eupercaria</taxon>
        <taxon>Tetraodontiformes</taxon>
        <taxon>Tetradontoidea</taxon>
        <taxon>Tetraodontidae</taxon>
        <taxon>Takifugu</taxon>
    </lineage>
</organism>
<feature type="coiled-coil region" evidence="4">
    <location>
        <begin position="450"/>
        <end position="510"/>
    </location>
</feature>
<evidence type="ECO:0000256" key="4">
    <source>
        <dbReference type="SAM" id="Coils"/>
    </source>
</evidence>
<evidence type="ECO:0008006" key="8">
    <source>
        <dbReference type="Google" id="ProtNLM"/>
    </source>
</evidence>
<evidence type="ECO:0000313" key="6">
    <source>
        <dbReference type="EMBL" id="TNN02513.1"/>
    </source>
</evidence>
<dbReference type="AlphaFoldDB" id="A0A4Z2CE53"/>
<keyword evidence="3 4" id="KW-0175">Coiled coil</keyword>
<keyword evidence="1" id="KW-0433">Leucine-rich repeat</keyword>
<keyword evidence="7" id="KW-1185">Reference proteome</keyword>
<dbReference type="PANTHER" id="PTHR23311:SF5">
    <property type="entry name" value="CENTROSOMAL PROTEIN OF 72 KDA"/>
    <property type="match status" value="1"/>
</dbReference>
<dbReference type="EMBL" id="SWLE01000002">
    <property type="protein sequence ID" value="TNN02513.1"/>
    <property type="molecule type" value="Genomic_DNA"/>
</dbReference>
<feature type="region of interest" description="Disordered" evidence="5">
    <location>
        <begin position="202"/>
        <end position="318"/>
    </location>
</feature>
<keyword evidence="2" id="KW-0677">Repeat</keyword>
<dbReference type="InterPro" id="IPR032675">
    <property type="entry name" value="LRR_dom_sf"/>
</dbReference>
<evidence type="ECO:0000256" key="2">
    <source>
        <dbReference type="ARBA" id="ARBA00022737"/>
    </source>
</evidence>
<feature type="compositionally biased region" description="Low complexity" evidence="5">
    <location>
        <begin position="229"/>
        <end position="240"/>
    </location>
</feature>
<protein>
    <recommendedName>
        <fullName evidence="8">U2A'/phosphoprotein 32 family A C-terminal domain-containing protein</fullName>
    </recommendedName>
</protein>
<dbReference type="Gene3D" id="1.20.5.1700">
    <property type="match status" value="1"/>
</dbReference>
<dbReference type="Gene3D" id="3.80.10.10">
    <property type="entry name" value="Ribonuclease Inhibitor"/>
    <property type="match status" value="1"/>
</dbReference>